<dbReference type="EMBL" id="BARS01036192">
    <property type="protein sequence ID" value="GAG26718.1"/>
    <property type="molecule type" value="Genomic_DNA"/>
</dbReference>
<evidence type="ECO:0000313" key="1">
    <source>
        <dbReference type="EMBL" id="GAG26718.1"/>
    </source>
</evidence>
<dbReference type="AlphaFoldDB" id="X0WQB7"/>
<comment type="caution">
    <text evidence="1">The sequence shown here is derived from an EMBL/GenBank/DDBJ whole genome shotgun (WGS) entry which is preliminary data.</text>
</comment>
<accession>X0WQB7</accession>
<protein>
    <submittedName>
        <fullName evidence="1">Uncharacterized protein</fullName>
    </submittedName>
</protein>
<proteinExistence type="predicted"/>
<feature type="non-terminal residue" evidence="1">
    <location>
        <position position="105"/>
    </location>
</feature>
<gene>
    <name evidence="1" type="ORF">S01H1_55658</name>
</gene>
<organism evidence="1">
    <name type="scientific">marine sediment metagenome</name>
    <dbReference type="NCBI Taxonomy" id="412755"/>
    <lineage>
        <taxon>unclassified sequences</taxon>
        <taxon>metagenomes</taxon>
        <taxon>ecological metagenomes</taxon>
    </lineage>
</organism>
<name>X0WQB7_9ZZZZ</name>
<reference evidence="1" key="1">
    <citation type="journal article" date="2014" name="Front. Microbiol.">
        <title>High frequency of phylogenetically diverse reductive dehalogenase-homologous genes in deep subseafloor sedimentary metagenomes.</title>
        <authorList>
            <person name="Kawai M."/>
            <person name="Futagami T."/>
            <person name="Toyoda A."/>
            <person name="Takaki Y."/>
            <person name="Nishi S."/>
            <person name="Hori S."/>
            <person name="Arai W."/>
            <person name="Tsubouchi T."/>
            <person name="Morono Y."/>
            <person name="Uchiyama I."/>
            <person name="Ito T."/>
            <person name="Fujiyama A."/>
            <person name="Inagaki F."/>
            <person name="Takami H."/>
        </authorList>
    </citation>
    <scope>NUCLEOTIDE SEQUENCE</scope>
    <source>
        <strain evidence="1">Expedition CK06-06</strain>
    </source>
</reference>
<sequence>MSNRAEYEKFCKRRYRRLFAIEFARSNISGDENRRRFAQKKAIKLSTIQSMKKFPHTEPAEIWKSIYIAHIHNVSGEANLQKVQSIISAENSWKKSSGHAFEEII</sequence>